<comment type="function">
    <text evidence="17">Catalyzes the dephosphorylation of undecaprenyl diphosphate (UPP). Confers resistance to bacitracin.</text>
</comment>
<evidence type="ECO:0000256" key="5">
    <source>
        <dbReference type="ARBA" id="ARBA00022475"/>
    </source>
</evidence>
<evidence type="ECO:0000256" key="14">
    <source>
        <dbReference type="ARBA" id="ARBA00032707"/>
    </source>
</evidence>
<evidence type="ECO:0000313" key="18">
    <source>
        <dbReference type="EMBL" id="HIT17166.1"/>
    </source>
</evidence>
<dbReference type="EMBL" id="DVKI01000068">
    <property type="protein sequence ID" value="HIT17166.1"/>
    <property type="molecule type" value="Genomic_DNA"/>
</dbReference>
<gene>
    <name evidence="17" type="primary">uppP</name>
    <name evidence="18" type="ORF">IAD04_02150</name>
</gene>
<keyword evidence="11 17" id="KW-0472">Membrane</keyword>
<comment type="catalytic activity">
    <reaction evidence="16 17">
        <text>di-trans,octa-cis-undecaprenyl diphosphate + H2O = di-trans,octa-cis-undecaprenyl phosphate + phosphate + H(+)</text>
        <dbReference type="Rhea" id="RHEA:28094"/>
        <dbReference type="ChEBI" id="CHEBI:15377"/>
        <dbReference type="ChEBI" id="CHEBI:15378"/>
        <dbReference type="ChEBI" id="CHEBI:43474"/>
        <dbReference type="ChEBI" id="CHEBI:58405"/>
        <dbReference type="ChEBI" id="CHEBI:60392"/>
        <dbReference type="EC" id="3.6.1.27"/>
    </reaction>
</comment>
<evidence type="ECO:0000256" key="6">
    <source>
        <dbReference type="ARBA" id="ARBA00022692"/>
    </source>
</evidence>
<name>A0A9D1G8Q5_9FIRM</name>
<accession>A0A9D1G8Q5</accession>
<evidence type="ECO:0000256" key="13">
    <source>
        <dbReference type="ARBA" id="ARBA00023316"/>
    </source>
</evidence>
<keyword evidence="7 17" id="KW-0378">Hydrolase</keyword>
<reference evidence="18" key="2">
    <citation type="journal article" date="2021" name="PeerJ">
        <title>Extensive microbial diversity within the chicken gut microbiome revealed by metagenomics and culture.</title>
        <authorList>
            <person name="Gilroy R."/>
            <person name="Ravi A."/>
            <person name="Getino M."/>
            <person name="Pursley I."/>
            <person name="Horton D.L."/>
            <person name="Alikhan N.F."/>
            <person name="Baker D."/>
            <person name="Gharbi K."/>
            <person name="Hall N."/>
            <person name="Watson M."/>
            <person name="Adriaenssens E.M."/>
            <person name="Foster-Nyarko E."/>
            <person name="Jarju S."/>
            <person name="Secka A."/>
            <person name="Antonio M."/>
            <person name="Oren A."/>
            <person name="Chaudhuri R.R."/>
            <person name="La Ragione R."/>
            <person name="Hildebrand F."/>
            <person name="Pallen M.J."/>
        </authorList>
    </citation>
    <scope>NUCLEOTIDE SEQUENCE</scope>
    <source>
        <strain evidence="18">14508</strain>
    </source>
</reference>
<dbReference type="GO" id="GO:0008360">
    <property type="term" value="P:regulation of cell shape"/>
    <property type="evidence" value="ECO:0007669"/>
    <property type="project" value="UniProtKB-KW"/>
</dbReference>
<feature type="transmembrane region" description="Helical" evidence="17">
    <location>
        <begin position="192"/>
        <end position="209"/>
    </location>
</feature>
<feature type="transmembrane region" description="Helical" evidence="17">
    <location>
        <begin position="122"/>
        <end position="141"/>
    </location>
</feature>
<evidence type="ECO:0000256" key="12">
    <source>
        <dbReference type="ARBA" id="ARBA00023251"/>
    </source>
</evidence>
<comment type="subcellular location">
    <subcellularLocation>
        <location evidence="1 17">Cell membrane</location>
        <topology evidence="1 17">Multi-pass membrane protein</topology>
    </subcellularLocation>
</comment>
<comment type="miscellaneous">
    <text evidence="17">Bacitracin is thought to be involved in the inhibition of peptidoglycan synthesis by sequestering undecaprenyl diphosphate, thereby reducing the pool of lipid carrier available.</text>
</comment>
<evidence type="ECO:0000313" key="19">
    <source>
        <dbReference type="Proteomes" id="UP000886893"/>
    </source>
</evidence>
<evidence type="ECO:0000256" key="10">
    <source>
        <dbReference type="ARBA" id="ARBA00022989"/>
    </source>
</evidence>
<dbReference type="PANTHER" id="PTHR30622">
    <property type="entry name" value="UNDECAPRENYL-DIPHOSPHATASE"/>
    <property type="match status" value="1"/>
</dbReference>
<keyword evidence="12 17" id="KW-0046">Antibiotic resistance</keyword>
<feature type="transmembrane region" description="Helical" evidence="17">
    <location>
        <begin position="90"/>
        <end position="110"/>
    </location>
</feature>
<dbReference type="AlphaFoldDB" id="A0A9D1G8Q5"/>
<feature type="transmembrane region" description="Helical" evidence="17">
    <location>
        <begin position="221"/>
        <end position="244"/>
    </location>
</feature>
<dbReference type="Pfam" id="PF02673">
    <property type="entry name" value="BacA"/>
    <property type="match status" value="1"/>
</dbReference>
<evidence type="ECO:0000256" key="1">
    <source>
        <dbReference type="ARBA" id="ARBA00004651"/>
    </source>
</evidence>
<evidence type="ECO:0000256" key="15">
    <source>
        <dbReference type="ARBA" id="ARBA00032932"/>
    </source>
</evidence>
<dbReference type="InterPro" id="IPR003824">
    <property type="entry name" value="UppP"/>
</dbReference>
<comment type="similarity">
    <text evidence="2 17">Belongs to the UppP family.</text>
</comment>
<evidence type="ECO:0000256" key="7">
    <source>
        <dbReference type="ARBA" id="ARBA00022801"/>
    </source>
</evidence>
<keyword evidence="13 17" id="KW-0961">Cell wall biogenesis/degradation</keyword>
<proteinExistence type="inferred from homology"/>
<evidence type="ECO:0000256" key="17">
    <source>
        <dbReference type="HAMAP-Rule" id="MF_01006"/>
    </source>
</evidence>
<sequence length="271" mass="30750">MERFIEILKYIFLGFLQGISEILPISSSGHLMVAQHLLKVNESAIATFTIFLHFASLLALLIFFRKLIYRITSGSFQYLFYKNKDRKDDFLLLLYVIIASIPIGVIGILFQDSIESLFSNLLFVGFSFLFTAFVLLIISFLKEGNKEKVDLKAAIYTGFAQLIGIFPGVSRSGMTLSGAKCASLKQEKAKEFAFLLFIPAALGSFIFSLDDAKYLFQDSQMVILSMIAMIVAFIFTLLSLTFIFKKFNNKHYRYFAIYLVFIGIFTIFIGI</sequence>
<evidence type="ECO:0000256" key="8">
    <source>
        <dbReference type="ARBA" id="ARBA00022960"/>
    </source>
</evidence>
<evidence type="ECO:0000256" key="16">
    <source>
        <dbReference type="ARBA" id="ARBA00047594"/>
    </source>
</evidence>
<feature type="transmembrane region" description="Helical" evidence="17">
    <location>
        <begin position="7"/>
        <end position="25"/>
    </location>
</feature>
<reference evidence="18" key="1">
    <citation type="submission" date="2020-10" db="EMBL/GenBank/DDBJ databases">
        <authorList>
            <person name="Gilroy R."/>
        </authorList>
    </citation>
    <scope>NUCLEOTIDE SEQUENCE</scope>
    <source>
        <strain evidence="18">14508</strain>
    </source>
</reference>
<dbReference type="GO" id="GO:0050380">
    <property type="term" value="F:undecaprenyl-diphosphatase activity"/>
    <property type="evidence" value="ECO:0007669"/>
    <property type="project" value="UniProtKB-UniRule"/>
</dbReference>
<dbReference type="HAMAP" id="MF_01006">
    <property type="entry name" value="Undec_diphosphatase"/>
    <property type="match status" value="1"/>
</dbReference>
<dbReference type="GO" id="GO:0071555">
    <property type="term" value="P:cell wall organization"/>
    <property type="evidence" value="ECO:0007669"/>
    <property type="project" value="UniProtKB-KW"/>
</dbReference>
<dbReference type="EC" id="3.6.1.27" evidence="3 17"/>
<dbReference type="GO" id="GO:0046677">
    <property type="term" value="P:response to antibiotic"/>
    <property type="evidence" value="ECO:0007669"/>
    <property type="project" value="UniProtKB-UniRule"/>
</dbReference>
<dbReference type="PANTHER" id="PTHR30622:SF2">
    <property type="entry name" value="UNDECAPRENYL-DIPHOSPHATASE"/>
    <property type="match status" value="1"/>
</dbReference>
<evidence type="ECO:0000256" key="9">
    <source>
        <dbReference type="ARBA" id="ARBA00022984"/>
    </source>
</evidence>
<evidence type="ECO:0000256" key="3">
    <source>
        <dbReference type="ARBA" id="ARBA00012374"/>
    </source>
</evidence>
<dbReference type="GO" id="GO:0009252">
    <property type="term" value="P:peptidoglycan biosynthetic process"/>
    <property type="evidence" value="ECO:0007669"/>
    <property type="project" value="UniProtKB-KW"/>
</dbReference>
<feature type="transmembrane region" description="Helical" evidence="17">
    <location>
        <begin position="45"/>
        <end position="69"/>
    </location>
</feature>
<comment type="caution">
    <text evidence="18">The sequence shown here is derived from an EMBL/GenBank/DDBJ whole genome shotgun (WGS) entry which is preliminary data.</text>
</comment>
<keyword evidence="6 17" id="KW-0812">Transmembrane</keyword>
<evidence type="ECO:0000256" key="2">
    <source>
        <dbReference type="ARBA" id="ARBA00010621"/>
    </source>
</evidence>
<keyword evidence="10 17" id="KW-1133">Transmembrane helix</keyword>
<protein>
    <recommendedName>
        <fullName evidence="4 17">Undecaprenyl-diphosphatase</fullName>
        <ecNumber evidence="3 17">3.6.1.27</ecNumber>
    </recommendedName>
    <alternativeName>
        <fullName evidence="15 17">Bacitracin resistance protein</fullName>
    </alternativeName>
    <alternativeName>
        <fullName evidence="14 17">Undecaprenyl pyrophosphate phosphatase</fullName>
    </alternativeName>
</protein>
<evidence type="ECO:0000256" key="4">
    <source>
        <dbReference type="ARBA" id="ARBA00021581"/>
    </source>
</evidence>
<keyword evidence="8 17" id="KW-0133">Cell shape</keyword>
<keyword evidence="9 17" id="KW-0573">Peptidoglycan synthesis</keyword>
<keyword evidence="5 17" id="KW-1003">Cell membrane</keyword>
<feature type="transmembrane region" description="Helical" evidence="17">
    <location>
        <begin position="251"/>
        <end position="270"/>
    </location>
</feature>
<dbReference type="GO" id="GO:0005886">
    <property type="term" value="C:plasma membrane"/>
    <property type="evidence" value="ECO:0007669"/>
    <property type="project" value="UniProtKB-SubCell"/>
</dbReference>
<organism evidence="18 19">
    <name type="scientific">Candidatus Caccosoma faecigallinarum</name>
    <dbReference type="NCBI Taxonomy" id="2840720"/>
    <lineage>
        <taxon>Bacteria</taxon>
        <taxon>Bacillati</taxon>
        <taxon>Bacillota</taxon>
        <taxon>Bacillota incertae sedis</taxon>
        <taxon>Candidatus Caccosoma</taxon>
    </lineage>
</organism>
<evidence type="ECO:0000256" key="11">
    <source>
        <dbReference type="ARBA" id="ARBA00023136"/>
    </source>
</evidence>
<dbReference type="Proteomes" id="UP000886893">
    <property type="component" value="Unassembled WGS sequence"/>
</dbReference>